<organism evidence="1 2">
    <name type="scientific">Modicisalibacter luteus</name>
    <dbReference type="NCBI Taxonomy" id="453962"/>
    <lineage>
        <taxon>Bacteria</taxon>
        <taxon>Pseudomonadati</taxon>
        <taxon>Pseudomonadota</taxon>
        <taxon>Gammaproteobacteria</taxon>
        <taxon>Oceanospirillales</taxon>
        <taxon>Halomonadaceae</taxon>
        <taxon>Modicisalibacter</taxon>
    </lineage>
</organism>
<evidence type="ECO:0000313" key="1">
    <source>
        <dbReference type="EMBL" id="MFC3290475.1"/>
    </source>
</evidence>
<evidence type="ECO:0008006" key="3">
    <source>
        <dbReference type="Google" id="ProtNLM"/>
    </source>
</evidence>
<protein>
    <recommendedName>
        <fullName evidence="3">Peptidase C51 domain-containing protein</fullName>
    </recommendedName>
</protein>
<proteinExistence type="predicted"/>
<evidence type="ECO:0000313" key="2">
    <source>
        <dbReference type="Proteomes" id="UP001595640"/>
    </source>
</evidence>
<dbReference type="Gene3D" id="3.90.1720.10">
    <property type="entry name" value="endopeptidase domain like (from Nostoc punctiforme)"/>
    <property type="match status" value="1"/>
</dbReference>
<name>A0ABV7LWA2_9GAMM</name>
<comment type="caution">
    <text evidence="1">The sequence shown here is derived from an EMBL/GenBank/DDBJ whole genome shotgun (WGS) entry which is preliminary data.</text>
</comment>
<keyword evidence="2" id="KW-1185">Reference proteome</keyword>
<dbReference type="RefSeq" id="WP_156817544.1">
    <property type="nucleotide sequence ID" value="NZ_BMXD01000012.1"/>
</dbReference>
<accession>A0ABV7LWA2</accession>
<dbReference type="EMBL" id="JBHRUH010000001">
    <property type="protein sequence ID" value="MFC3290475.1"/>
    <property type="molecule type" value="Genomic_DNA"/>
</dbReference>
<dbReference type="Proteomes" id="UP001595640">
    <property type="component" value="Unassembled WGS sequence"/>
</dbReference>
<reference evidence="2" key="1">
    <citation type="journal article" date="2019" name="Int. J. Syst. Evol. Microbiol.">
        <title>The Global Catalogue of Microorganisms (GCM) 10K type strain sequencing project: providing services to taxonomists for standard genome sequencing and annotation.</title>
        <authorList>
            <consortium name="The Broad Institute Genomics Platform"/>
            <consortium name="The Broad Institute Genome Sequencing Center for Infectious Disease"/>
            <person name="Wu L."/>
            <person name="Ma J."/>
        </authorList>
    </citation>
    <scope>NUCLEOTIDE SEQUENCE [LARGE SCALE GENOMIC DNA]</scope>
    <source>
        <strain evidence="2">KCTC 12847</strain>
    </source>
</reference>
<gene>
    <name evidence="1" type="ORF">ACFOEI_00115</name>
</gene>
<sequence length="171" mass="19206">MRTTYFIARALSALNKNTRYDLPGITPPFAAEQWPENSSIDCSGFINWCLRFSESRKVKHPLYERTNGGWFETSAIYADAKSPVGYFTEIKEAVSGALLVYPDQVKSGYKREGHIAIILRSHGKNISDIEKIIHCSNGAYKADGDAIKVTDPQVFLKNTKTIIVWFDGLQP</sequence>